<dbReference type="InterPro" id="IPR011009">
    <property type="entry name" value="Kinase-like_dom_sf"/>
</dbReference>
<accession>A0A0C9XVJ1</accession>
<evidence type="ECO:0000256" key="4">
    <source>
        <dbReference type="ARBA" id="ARBA00022527"/>
    </source>
</evidence>
<feature type="domain" description="Protein kinase" evidence="14">
    <location>
        <begin position="5"/>
        <end position="258"/>
    </location>
</feature>
<evidence type="ECO:0000259" key="14">
    <source>
        <dbReference type="PROSITE" id="PS50011"/>
    </source>
</evidence>
<reference evidence="15 16" key="1">
    <citation type="submission" date="2014-04" db="EMBL/GenBank/DDBJ databases">
        <authorList>
            <consortium name="DOE Joint Genome Institute"/>
            <person name="Kuo A."/>
            <person name="Kohler A."/>
            <person name="Nagy L.G."/>
            <person name="Floudas D."/>
            <person name="Copeland A."/>
            <person name="Barry K.W."/>
            <person name="Cichocki N."/>
            <person name="Veneault-Fourrey C."/>
            <person name="LaButti K."/>
            <person name="Lindquist E.A."/>
            <person name="Lipzen A."/>
            <person name="Lundell T."/>
            <person name="Morin E."/>
            <person name="Murat C."/>
            <person name="Sun H."/>
            <person name="Tunlid A."/>
            <person name="Henrissat B."/>
            <person name="Grigoriev I.V."/>
            <person name="Hibbett D.S."/>
            <person name="Martin F."/>
            <person name="Nordberg H.P."/>
            <person name="Cantor M.N."/>
            <person name="Hua S.X."/>
        </authorList>
    </citation>
    <scope>NUCLEOTIDE SEQUENCE [LARGE SCALE GENOMIC DNA]</scope>
    <source>
        <strain evidence="15 16">LaAM-08-1</strain>
    </source>
</reference>
<evidence type="ECO:0000256" key="13">
    <source>
        <dbReference type="RuleBase" id="RU000304"/>
    </source>
</evidence>
<dbReference type="PROSITE" id="PS00108">
    <property type="entry name" value="PROTEIN_KINASE_ST"/>
    <property type="match status" value="1"/>
</dbReference>
<keyword evidence="5" id="KW-0597">Phosphoprotein</keyword>
<dbReference type="STRING" id="1095629.A0A0C9XVJ1"/>
<evidence type="ECO:0000256" key="1">
    <source>
        <dbReference type="ARBA" id="ARBA00004266"/>
    </source>
</evidence>
<dbReference type="EC" id="2.7.11.1" evidence="3"/>
<keyword evidence="8" id="KW-0418">Kinase</keyword>
<dbReference type="GO" id="GO:0005935">
    <property type="term" value="C:cellular bud neck"/>
    <property type="evidence" value="ECO:0007669"/>
    <property type="project" value="UniProtKB-SubCell"/>
</dbReference>
<comment type="catalytic activity">
    <reaction evidence="10">
        <text>L-threonyl-[protein] + ATP = O-phospho-L-threonyl-[protein] + ADP + H(+)</text>
        <dbReference type="Rhea" id="RHEA:46608"/>
        <dbReference type="Rhea" id="RHEA-COMP:11060"/>
        <dbReference type="Rhea" id="RHEA-COMP:11605"/>
        <dbReference type="ChEBI" id="CHEBI:15378"/>
        <dbReference type="ChEBI" id="CHEBI:30013"/>
        <dbReference type="ChEBI" id="CHEBI:30616"/>
        <dbReference type="ChEBI" id="CHEBI:61977"/>
        <dbReference type="ChEBI" id="CHEBI:456216"/>
        <dbReference type="EC" id="2.7.11.1"/>
    </reaction>
</comment>
<evidence type="ECO:0000256" key="9">
    <source>
        <dbReference type="ARBA" id="ARBA00022840"/>
    </source>
</evidence>
<keyword evidence="16" id="KW-1185">Reference proteome</keyword>
<dbReference type="Proteomes" id="UP000054477">
    <property type="component" value="Unassembled WGS sequence"/>
</dbReference>
<dbReference type="EMBL" id="KN838540">
    <property type="protein sequence ID" value="KIK09021.1"/>
    <property type="molecule type" value="Genomic_DNA"/>
</dbReference>
<comment type="subcellular location">
    <subcellularLocation>
        <location evidence="1">Bud neck</location>
    </subcellularLocation>
</comment>
<reference evidence="16" key="2">
    <citation type="submission" date="2015-01" db="EMBL/GenBank/DDBJ databases">
        <title>Evolutionary Origins and Diversification of the Mycorrhizal Mutualists.</title>
        <authorList>
            <consortium name="DOE Joint Genome Institute"/>
            <consortium name="Mycorrhizal Genomics Consortium"/>
            <person name="Kohler A."/>
            <person name="Kuo A."/>
            <person name="Nagy L.G."/>
            <person name="Floudas D."/>
            <person name="Copeland A."/>
            <person name="Barry K.W."/>
            <person name="Cichocki N."/>
            <person name="Veneault-Fourrey C."/>
            <person name="LaButti K."/>
            <person name="Lindquist E.A."/>
            <person name="Lipzen A."/>
            <person name="Lundell T."/>
            <person name="Morin E."/>
            <person name="Murat C."/>
            <person name="Riley R."/>
            <person name="Ohm R."/>
            <person name="Sun H."/>
            <person name="Tunlid A."/>
            <person name="Henrissat B."/>
            <person name="Grigoriev I.V."/>
            <person name="Hibbett D.S."/>
            <person name="Martin F."/>
        </authorList>
    </citation>
    <scope>NUCLEOTIDE SEQUENCE [LARGE SCALE GENOMIC DNA]</scope>
    <source>
        <strain evidence="16">LaAM-08-1</strain>
    </source>
</reference>
<comment type="catalytic activity">
    <reaction evidence="11">
        <text>L-seryl-[protein] + ATP = O-phospho-L-seryl-[protein] + ADP + H(+)</text>
        <dbReference type="Rhea" id="RHEA:17989"/>
        <dbReference type="Rhea" id="RHEA-COMP:9863"/>
        <dbReference type="Rhea" id="RHEA-COMP:11604"/>
        <dbReference type="ChEBI" id="CHEBI:15378"/>
        <dbReference type="ChEBI" id="CHEBI:29999"/>
        <dbReference type="ChEBI" id="CHEBI:30616"/>
        <dbReference type="ChEBI" id="CHEBI:83421"/>
        <dbReference type="ChEBI" id="CHEBI:456216"/>
        <dbReference type="EC" id="2.7.11.1"/>
    </reaction>
</comment>
<keyword evidence="6" id="KW-0808">Transferase</keyword>
<feature type="binding site" evidence="12">
    <location>
        <position position="34"/>
    </location>
    <ligand>
        <name>ATP</name>
        <dbReference type="ChEBI" id="CHEBI:30616"/>
    </ligand>
</feature>
<evidence type="ECO:0000256" key="7">
    <source>
        <dbReference type="ARBA" id="ARBA00022741"/>
    </source>
</evidence>
<dbReference type="GO" id="GO:0005524">
    <property type="term" value="F:ATP binding"/>
    <property type="evidence" value="ECO:0007669"/>
    <property type="project" value="UniProtKB-UniRule"/>
</dbReference>
<evidence type="ECO:0000256" key="12">
    <source>
        <dbReference type="PROSITE-ProRule" id="PRU10141"/>
    </source>
</evidence>
<gene>
    <name evidence="15" type="ORF">K443DRAFT_41666</name>
</gene>
<organism evidence="15 16">
    <name type="scientific">Laccaria amethystina LaAM-08-1</name>
    <dbReference type="NCBI Taxonomy" id="1095629"/>
    <lineage>
        <taxon>Eukaryota</taxon>
        <taxon>Fungi</taxon>
        <taxon>Dikarya</taxon>
        <taxon>Basidiomycota</taxon>
        <taxon>Agaricomycotina</taxon>
        <taxon>Agaricomycetes</taxon>
        <taxon>Agaricomycetidae</taxon>
        <taxon>Agaricales</taxon>
        <taxon>Agaricineae</taxon>
        <taxon>Hydnangiaceae</taxon>
        <taxon>Laccaria</taxon>
    </lineage>
</organism>
<evidence type="ECO:0000256" key="6">
    <source>
        <dbReference type="ARBA" id="ARBA00022679"/>
    </source>
</evidence>
<dbReference type="HOGENOM" id="CLU_000288_63_0_1"/>
<evidence type="ECO:0000256" key="5">
    <source>
        <dbReference type="ARBA" id="ARBA00022553"/>
    </source>
</evidence>
<keyword evidence="9 12" id="KW-0067">ATP-binding</keyword>
<evidence type="ECO:0000313" key="15">
    <source>
        <dbReference type="EMBL" id="KIK09021.1"/>
    </source>
</evidence>
<evidence type="ECO:0000256" key="11">
    <source>
        <dbReference type="ARBA" id="ARBA00048679"/>
    </source>
</evidence>
<dbReference type="OrthoDB" id="193931at2759"/>
<dbReference type="PANTHER" id="PTHR24346">
    <property type="entry name" value="MAP/MICROTUBULE AFFINITY-REGULATING KINASE"/>
    <property type="match status" value="1"/>
</dbReference>
<evidence type="ECO:0000256" key="10">
    <source>
        <dbReference type="ARBA" id="ARBA00047899"/>
    </source>
</evidence>
<dbReference type="InterPro" id="IPR008271">
    <property type="entry name" value="Ser/Thr_kinase_AS"/>
</dbReference>
<dbReference type="GO" id="GO:0035556">
    <property type="term" value="P:intracellular signal transduction"/>
    <property type="evidence" value="ECO:0007669"/>
    <property type="project" value="TreeGrafter"/>
</dbReference>
<evidence type="ECO:0000256" key="8">
    <source>
        <dbReference type="ARBA" id="ARBA00022777"/>
    </source>
</evidence>
<dbReference type="InterPro" id="IPR017441">
    <property type="entry name" value="Protein_kinase_ATP_BS"/>
</dbReference>
<dbReference type="Pfam" id="PF00069">
    <property type="entry name" value="Pkinase"/>
    <property type="match status" value="1"/>
</dbReference>
<dbReference type="Gene3D" id="1.10.510.10">
    <property type="entry name" value="Transferase(Phosphotransferase) domain 1"/>
    <property type="match status" value="1"/>
</dbReference>
<dbReference type="AlphaFoldDB" id="A0A0C9XVJ1"/>
<dbReference type="PANTHER" id="PTHR24346:SF110">
    <property type="entry name" value="NON-SPECIFIC SERINE_THREONINE PROTEIN KINASE"/>
    <property type="match status" value="1"/>
</dbReference>
<proteinExistence type="inferred from homology"/>
<keyword evidence="4 13" id="KW-0723">Serine/threonine-protein kinase</keyword>
<keyword evidence="7 12" id="KW-0547">Nucleotide-binding</keyword>
<dbReference type="FunFam" id="1.10.510.10:FF:000394">
    <property type="entry name" value="Serine/threonine-protein kinase HSL1"/>
    <property type="match status" value="1"/>
</dbReference>
<evidence type="ECO:0000313" key="16">
    <source>
        <dbReference type="Proteomes" id="UP000054477"/>
    </source>
</evidence>
<dbReference type="FunFam" id="3.30.200.20:FF:000003">
    <property type="entry name" value="Non-specific serine/threonine protein kinase"/>
    <property type="match status" value="1"/>
</dbReference>
<dbReference type="PROSITE" id="PS50011">
    <property type="entry name" value="PROTEIN_KINASE_DOM"/>
    <property type="match status" value="1"/>
</dbReference>
<dbReference type="CDD" id="cd14081">
    <property type="entry name" value="STKc_BRSK1_2"/>
    <property type="match status" value="1"/>
</dbReference>
<dbReference type="SUPFAM" id="SSF56112">
    <property type="entry name" value="Protein kinase-like (PK-like)"/>
    <property type="match status" value="1"/>
</dbReference>
<dbReference type="GO" id="GO:0005940">
    <property type="term" value="C:septin ring"/>
    <property type="evidence" value="ECO:0007669"/>
    <property type="project" value="UniProtKB-ARBA"/>
</dbReference>
<dbReference type="PROSITE" id="PS00107">
    <property type="entry name" value="PROTEIN_KINASE_ATP"/>
    <property type="match status" value="1"/>
</dbReference>
<evidence type="ECO:0000256" key="3">
    <source>
        <dbReference type="ARBA" id="ARBA00012513"/>
    </source>
</evidence>
<dbReference type="GO" id="GO:0004674">
    <property type="term" value="F:protein serine/threonine kinase activity"/>
    <property type="evidence" value="ECO:0007669"/>
    <property type="project" value="UniProtKB-KW"/>
</dbReference>
<dbReference type="InterPro" id="IPR000719">
    <property type="entry name" value="Prot_kinase_dom"/>
</dbReference>
<dbReference type="SMART" id="SM00220">
    <property type="entry name" value="S_TKc"/>
    <property type="match status" value="1"/>
</dbReference>
<name>A0A0C9XVJ1_9AGAR</name>
<sequence length="325" mass="36558">MIGLWRVGRTIGKGSSGRVRVARHSTTGQYAAIKIISKTSLASRTRLSVEREIVVMKLIDHPNIMRLYDVWETSTDLYLILEYVQGGELFEYLCNKGPLPTSEALSYFQQIIIAVDYCHRFNIAHRDLKPENILLDQDFKIKIADFGMAAWQADPKGVDLRTSCGSPHYASPEICNGEAYNGAAADIWSCGVILFALLAGRLPFDDDDCPTLLEKIIIGKFTMPLDIDDNAKDLLSRMLSKDASKRITMPEILQHPFFLSQAPATFGHVAPNLDTIARPLASRDMIDADIFANLRTLWHGTPEDEIVESLMNNERNWQKGIYHML</sequence>
<evidence type="ECO:0000256" key="2">
    <source>
        <dbReference type="ARBA" id="ARBA00010791"/>
    </source>
</evidence>
<protein>
    <recommendedName>
        <fullName evidence="3">non-specific serine/threonine protein kinase</fullName>
        <ecNumber evidence="3">2.7.11.1</ecNumber>
    </recommendedName>
</protein>
<comment type="similarity">
    <text evidence="2">Belongs to the protein kinase superfamily. CAMK Ser/Thr protein kinase family. NIM1 subfamily.</text>
</comment>
<feature type="non-terminal residue" evidence="15">
    <location>
        <position position="1"/>
    </location>
</feature>